<keyword evidence="4" id="KW-1185">Reference proteome</keyword>
<dbReference type="Pfam" id="PF12836">
    <property type="entry name" value="HHH_3"/>
    <property type="match status" value="1"/>
</dbReference>
<dbReference type="EMBL" id="CP034752">
    <property type="protein sequence ID" value="QBH96025.1"/>
    <property type="molecule type" value="Genomic_DNA"/>
</dbReference>
<sequence length="127" mass="13607">MHMKESVLTLRHCLFLGALLLPFSGSVFADKAPVKESTPPTSVVTAPMPEAVTPGKGKKASENTQVSINQATAEQLAEVMLGIGLKKAQSIVNYREQHGPFASIEQLQEVPGIGAATIERNLTRLKL</sequence>
<dbReference type="PANTHER" id="PTHR21180">
    <property type="entry name" value="ENDONUCLEASE/EXONUCLEASE/PHOSPHATASE FAMILY DOMAIN-CONTAINING PROTEIN 1"/>
    <property type="match status" value="1"/>
</dbReference>
<dbReference type="GO" id="GO:0003677">
    <property type="term" value="F:DNA binding"/>
    <property type="evidence" value="ECO:0007669"/>
    <property type="project" value="UniProtKB-KW"/>
</dbReference>
<reference evidence="3 4" key="1">
    <citation type="submission" date="2019-03" db="EMBL/GenBank/DDBJ databases">
        <title>Pragia sp. nov. isolated from the gut tract of Carduelis flavirostris.</title>
        <authorList>
            <person name="Ge Y."/>
        </authorList>
    </citation>
    <scope>NUCLEOTIDE SEQUENCE [LARGE SCALE GENOMIC DNA]</scope>
    <source>
        <strain evidence="3 4">CF-458</strain>
    </source>
</reference>
<proteinExistence type="predicted"/>
<dbReference type="GO" id="GO:0015628">
    <property type="term" value="P:protein secretion by the type II secretion system"/>
    <property type="evidence" value="ECO:0007669"/>
    <property type="project" value="TreeGrafter"/>
</dbReference>
<dbReference type="KEGG" id="prag:EKN56_06205"/>
<evidence type="ECO:0000256" key="2">
    <source>
        <dbReference type="SAM" id="SignalP"/>
    </source>
</evidence>
<evidence type="ECO:0000313" key="4">
    <source>
        <dbReference type="Proteomes" id="UP000293154"/>
    </source>
</evidence>
<feature type="chain" id="PRO_5019226235" evidence="2">
    <location>
        <begin position="30"/>
        <end position="127"/>
    </location>
</feature>
<dbReference type="InterPro" id="IPR004509">
    <property type="entry name" value="Competence_ComEA_HhH"/>
</dbReference>
<protein>
    <submittedName>
        <fullName evidence="3">ComEA family DNA-binding protein</fullName>
    </submittedName>
</protein>
<evidence type="ECO:0000256" key="1">
    <source>
        <dbReference type="SAM" id="MobiDB-lite"/>
    </source>
</evidence>
<dbReference type="Gene3D" id="1.10.150.280">
    <property type="entry name" value="AF1531-like domain"/>
    <property type="match status" value="1"/>
</dbReference>
<dbReference type="InterPro" id="IPR010994">
    <property type="entry name" value="RuvA_2-like"/>
</dbReference>
<dbReference type="Proteomes" id="UP000293154">
    <property type="component" value="Chromosome"/>
</dbReference>
<dbReference type="PANTHER" id="PTHR21180:SF32">
    <property type="entry name" value="ENDONUCLEASE_EXONUCLEASE_PHOSPHATASE FAMILY DOMAIN-CONTAINING PROTEIN 1"/>
    <property type="match status" value="1"/>
</dbReference>
<keyword evidence="2" id="KW-0732">Signal</keyword>
<dbReference type="NCBIfam" id="TIGR00426">
    <property type="entry name" value="competence protein ComEA helix-hairpin-helix repeat region"/>
    <property type="match status" value="1"/>
</dbReference>
<evidence type="ECO:0000313" key="3">
    <source>
        <dbReference type="EMBL" id="QBH96025.1"/>
    </source>
</evidence>
<gene>
    <name evidence="3" type="ORF">EKN56_06205</name>
</gene>
<organism evidence="3 4">
    <name type="scientific">Limnobaculum zhutongyuii</name>
    <dbReference type="NCBI Taxonomy" id="2498113"/>
    <lineage>
        <taxon>Bacteria</taxon>
        <taxon>Pseudomonadati</taxon>
        <taxon>Pseudomonadota</taxon>
        <taxon>Gammaproteobacteria</taxon>
        <taxon>Enterobacterales</taxon>
        <taxon>Budviciaceae</taxon>
        <taxon>Limnobaculum</taxon>
    </lineage>
</organism>
<dbReference type="GO" id="GO:0015627">
    <property type="term" value="C:type II protein secretion system complex"/>
    <property type="evidence" value="ECO:0007669"/>
    <property type="project" value="TreeGrafter"/>
</dbReference>
<dbReference type="OrthoDB" id="7510573at2"/>
<name>A0A411WIL3_9GAMM</name>
<keyword evidence="3" id="KW-0238">DNA-binding</keyword>
<dbReference type="AlphaFoldDB" id="A0A411WIL3"/>
<feature type="signal peptide" evidence="2">
    <location>
        <begin position="1"/>
        <end position="29"/>
    </location>
</feature>
<accession>A0A411WIL3</accession>
<feature type="region of interest" description="Disordered" evidence="1">
    <location>
        <begin position="36"/>
        <end position="63"/>
    </location>
</feature>
<dbReference type="SUPFAM" id="SSF47781">
    <property type="entry name" value="RuvA domain 2-like"/>
    <property type="match status" value="1"/>
</dbReference>
<dbReference type="InterPro" id="IPR051675">
    <property type="entry name" value="Endo/Exo/Phosphatase_dom_1"/>
</dbReference>